<comment type="caution">
    <text evidence="3">The sequence shown here is derived from an EMBL/GenBank/DDBJ whole genome shotgun (WGS) entry which is preliminary data.</text>
</comment>
<evidence type="ECO:0000313" key="3">
    <source>
        <dbReference type="EMBL" id="KAH7025458.1"/>
    </source>
</evidence>
<dbReference type="PANTHER" id="PTHR28173:SF1">
    <property type="entry name" value="RIBONUCLEASES P_MRP PROTEIN SUBUNIT POP8"/>
    <property type="match status" value="1"/>
</dbReference>
<evidence type="ECO:0000256" key="1">
    <source>
        <dbReference type="SAM" id="MobiDB-lite"/>
    </source>
</evidence>
<dbReference type="EMBL" id="JAGTJR010000059">
    <property type="protein sequence ID" value="KAH7025458.1"/>
    <property type="molecule type" value="Genomic_DNA"/>
</dbReference>
<gene>
    <name evidence="3" type="ORF">B0J12DRAFT_790282</name>
</gene>
<accession>A0ABQ8FTS1</accession>
<reference evidence="3 4" key="1">
    <citation type="journal article" date="2021" name="Nat. Commun.">
        <title>Genetic determinants of endophytism in the Arabidopsis root mycobiome.</title>
        <authorList>
            <person name="Mesny F."/>
            <person name="Miyauchi S."/>
            <person name="Thiergart T."/>
            <person name="Pickel B."/>
            <person name="Atanasova L."/>
            <person name="Karlsson M."/>
            <person name="Huettel B."/>
            <person name="Barry K.W."/>
            <person name="Haridas S."/>
            <person name="Chen C."/>
            <person name="Bauer D."/>
            <person name="Andreopoulos W."/>
            <person name="Pangilinan J."/>
            <person name="LaButti K."/>
            <person name="Riley R."/>
            <person name="Lipzen A."/>
            <person name="Clum A."/>
            <person name="Drula E."/>
            <person name="Henrissat B."/>
            <person name="Kohler A."/>
            <person name="Grigoriev I.V."/>
            <person name="Martin F.M."/>
            <person name="Hacquard S."/>
        </authorList>
    </citation>
    <scope>NUCLEOTIDE SEQUENCE [LARGE SCALE GENOMIC DNA]</scope>
    <source>
        <strain evidence="3 4">MPI-SDFR-AT-0080</strain>
    </source>
</reference>
<feature type="domain" description="Ribonucleases P/MRP subunit Pop8-like" evidence="2">
    <location>
        <begin position="47"/>
        <end position="121"/>
    </location>
</feature>
<dbReference type="PANTHER" id="PTHR28173">
    <property type="entry name" value="RIBONUCLEASES P/MRP PROTEIN SUBUNIT POP8"/>
    <property type="match status" value="1"/>
</dbReference>
<proteinExistence type="predicted"/>
<dbReference type="Proteomes" id="UP000774617">
    <property type="component" value="Unassembled WGS sequence"/>
</dbReference>
<feature type="compositionally biased region" description="Low complexity" evidence="1">
    <location>
        <begin position="18"/>
        <end position="30"/>
    </location>
</feature>
<dbReference type="Pfam" id="PF20976">
    <property type="entry name" value="Pop8"/>
    <property type="match status" value="1"/>
</dbReference>
<organism evidence="3 4">
    <name type="scientific">Macrophomina phaseolina</name>
    <dbReference type="NCBI Taxonomy" id="35725"/>
    <lineage>
        <taxon>Eukaryota</taxon>
        <taxon>Fungi</taxon>
        <taxon>Dikarya</taxon>
        <taxon>Ascomycota</taxon>
        <taxon>Pezizomycotina</taxon>
        <taxon>Dothideomycetes</taxon>
        <taxon>Dothideomycetes incertae sedis</taxon>
        <taxon>Botryosphaeriales</taxon>
        <taxon>Botryosphaeriaceae</taxon>
        <taxon>Macrophomina</taxon>
    </lineage>
</organism>
<dbReference type="InterPro" id="IPR049128">
    <property type="entry name" value="Pop8-like_dom"/>
</dbReference>
<sequence>MPPHPLPLSRPLTNLPGATTSFTSTASTTSSTAAQTLATHTLRHNRWAYIHLSLHANAASTASPALDALTLRQHLTAALAQHLGQHGAATPVDVLKISDNDAWIRVPSEDGAGVVAAIGAWVGLSGLPSAGRGAGAGGGDGELERSRIGMVVRGWGEWLGAVSGAMGGDGGRDVFVG</sequence>
<protein>
    <recommendedName>
        <fullName evidence="2">Ribonucleases P/MRP subunit Pop8-like domain-containing protein</fullName>
    </recommendedName>
</protein>
<evidence type="ECO:0000259" key="2">
    <source>
        <dbReference type="Pfam" id="PF20976"/>
    </source>
</evidence>
<evidence type="ECO:0000313" key="4">
    <source>
        <dbReference type="Proteomes" id="UP000774617"/>
    </source>
</evidence>
<dbReference type="InterPro" id="IPR020347">
    <property type="entry name" value="Pop8"/>
</dbReference>
<name>A0ABQ8FTS1_9PEZI</name>
<keyword evidence="4" id="KW-1185">Reference proteome</keyword>
<feature type="region of interest" description="Disordered" evidence="1">
    <location>
        <begin position="1"/>
        <end position="30"/>
    </location>
</feature>